<name>A0A7T0PEC6_9CORY</name>
<proteinExistence type="predicted"/>
<accession>A0A7T0PEC6</accession>
<sequence>MRLIHCQCGGGTALTDAPLALSLPPIPSRADLRPLDDLAAELLPHDDTPSLVEIQASPSVPHMAEPQFAPQRPLERLRIVVSGTDAALGAVLTRMMRGDYLWAEVAYLPADPASPAALLWGDPTPEEAAAEPVVPSPCIRNDFGQVVAGSATLSNIDPAAEFVGEIVVDSAVLALRTGEEPSATFFGTFGAKLVPTPTAPGIAATPLVTPLVTSGRASRRSAEELERLRGLPGGRWLTRNAGVPAGQTDGSRVLTGRALQAGGRDILLTVDGVARQRAVEKATFYRHLRDIQSVKIDR</sequence>
<dbReference type="RefSeq" id="WP_165002336.1">
    <property type="nucleotide sequence ID" value="NZ_CP064955.1"/>
</dbReference>
<reference evidence="1 2" key="1">
    <citation type="submission" date="2020-11" db="EMBL/GenBank/DDBJ databases">
        <title>Corynebacterium sp. MC1420.</title>
        <authorList>
            <person name="Zhou J."/>
        </authorList>
    </citation>
    <scope>NUCLEOTIDE SEQUENCE [LARGE SCALE GENOMIC DNA]</scope>
    <source>
        <strain evidence="1 2">MC1420</strain>
    </source>
</reference>
<keyword evidence="2" id="KW-1185">Reference proteome</keyword>
<dbReference type="AlphaFoldDB" id="A0A7T0PEC6"/>
<gene>
    <name evidence="1" type="ORF">G7Y29_09470</name>
</gene>
<organism evidence="1 2">
    <name type="scientific">Corynebacterium qintianiae</name>
    <dbReference type="NCBI Taxonomy" id="2709392"/>
    <lineage>
        <taxon>Bacteria</taxon>
        <taxon>Bacillati</taxon>
        <taxon>Actinomycetota</taxon>
        <taxon>Actinomycetes</taxon>
        <taxon>Mycobacteriales</taxon>
        <taxon>Corynebacteriaceae</taxon>
        <taxon>Corynebacterium</taxon>
    </lineage>
</organism>
<evidence type="ECO:0000313" key="1">
    <source>
        <dbReference type="EMBL" id="QPK83056.1"/>
    </source>
</evidence>
<dbReference type="Proteomes" id="UP000594586">
    <property type="component" value="Chromosome"/>
</dbReference>
<dbReference type="KEGG" id="cqn:G7Y29_09470"/>
<protein>
    <recommendedName>
        <fullName evidence="3">DAGKc domain-containing protein</fullName>
    </recommendedName>
</protein>
<evidence type="ECO:0008006" key="3">
    <source>
        <dbReference type="Google" id="ProtNLM"/>
    </source>
</evidence>
<dbReference type="EMBL" id="CP064955">
    <property type="protein sequence ID" value="QPK83056.1"/>
    <property type="molecule type" value="Genomic_DNA"/>
</dbReference>
<evidence type="ECO:0000313" key="2">
    <source>
        <dbReference type="Proteomes" id="UP000594586"/>
    </source>
</evidence>